<dbReference type="InterPro" id="IPR000192">
    <property type="entry name" value="Aminotrans_V_dom"/>
</dbReference>
<dbReference type="Pfam" id="PF00266">
    <property type="entry name" value="Aminotran_5"/>
    <property type="match status" value="1"/>
</dbReference>
<feature type="domain" description="Aminotransferase class V" evidence="5">
    <location>
        <begin position="5"/>
        <end position="190"/>
    </location>
</feature>
<dbReference type="InterPro" id="IPR015421">
    <property type="entry name" value="PyrdxlP-dep_Trfase_major"/>
</dbReference>
<sequence>MADFIYIDNFSTTPLSPYVLSHMTEALSLVGNAASPHIAGTQALARIDTARAQVADLIGALPAEIFFTSGATEANNLVLRGIAQWGMLNDKKRNRIVVSAIEHKSILETARSLTAMGLEVVHAPVQHDGVIDLAGLATLIDDRTLLVSIMYVNNETGVIQPVKTVADMAQGQGALFHCDAAQAFGKLPIDC</sequence>
<dbReference type="AlphaFoldDB" id="A0A318QG17"/>
<dbReference type="OrthoDB" id="9808002at2"/>
<keyword evidence="7" id="KW-1185">Reference proteome</keyword>
<dbReference type="InterPro" id="IPR015422">
    <property type="entry name" value="PyrdxlP-dep_Trfase_small"/>
</dbReference>
<gene>
    <name evidence="6" type="ORF">CFR77_14980</name>
</gene>
<evidence type="ECO:0000313" key="6">
    <source>
        <dbReference type="EMBL" id="PYD77510.1"/>
    </source>
</evidence>
<dbReference type="PANTHER" id="PTHR11601:SF34">
    <property type="entry name" value="CYSTEINE DESULFURASE"/>
    <property type="match status" value="1"/>
</dbReference>
<dbReference type="SUPFAM" id="SSF53383">
    <property type="entry name" value="PLP-dependent transferases"/>
    <property type="match status" value="1"/>
</dbReference>
<dbReference type="PANTHER" id="PTHR11601">
    <property type="entry name" value="CYSTEINE DESULFURYLASE FAMILY MEMBER"/>
    <property type="match status" value="1"/>
</dbReference>
<proteinExistence type="inferred from homology"/>
<dbReference type="InterPro" id="IPR015424">
    <property type="entry name" value="PyrdxlP-dep_Trfase"/>
</dbReference>
<keyword evidence="3" id="KW-0663">Pyridoxal phosphate</keyword>
<dbReference type="Proteomes" id="UP000247814">
    <property type="component" value="Unassembled WGS sequence"/>
</dbReference>
<comment type="similarity">
    <text evidence="2">Belongs to the class-V pyridoxal-phosphate-dependent aminotransferase family. NifS/IscS subfamily.</text>
</comment>
<evidence type="ECO:0000313" key="7">
    <source>
        <dbReference type="Proteomes" id="UP000247814"/>
    </source>
</evidence>
<name>A0A318QG17_9PROT</name>
<accession>A0A318QG17</accession>
<protein>
    <recommendedName>
        <fullName evidence="5">Aminotransferase class V domain-containing protein</fullName>
    </recommendedName>
</protein>
<dbReference type="RefSeq" id="WP_110570194.1">
    <property type="nucleotide sequence ID" value="NZ_CP137147.1"/>
</dbReference>
<dbReference type="EMBL" id="NKUA01000039">
    <property type="protein sequence ID" value="PYD77510.1"/>
    <property type="molecule type" value="Genomic_DNA"/>
</dbReference>
<dbReference type="Gene3D" id="3.90.1150.10">
    <property type="entry name" value="Aspartate Aminotransferase, domain 1"/>
    <property type="match status" value="1"/>
</dbReference>
<dbReference type="GO" id="GO:0031071">
    <property type="term" value="F:cysteine desulfurase activity"/>
    <property type="evidence" value="ECO:0007669"/>
    <property type="project" value="UniProtKB-EC"/>
</dbReference>
<evidence type="ECO:0000259" key="5">
    <source>
        <dbReference type="Pfam" id="PF00266"/>
    </source>
</evidence>
<comment type="cofactor">
    <cofactor evidence="1">
        <name>pyridoxal 5'-phosphate</name>
        <dbReference type="ChEBI" id="CHEBI:597326"/>
    </cofactor>
</comment>
<comment type="catalytic activity">
    <reaction evidence="4">
        <text>(sulfur carrier)-H + L-cysteine = (sulfur carrier)-SH + L-alanine</text>
        <dbReference type="Rhea" id="RHEA:43892"/>
        <dbReference type="Rhea" id="RHEA-COMP:14737"/>
        <dbReference type="Rhea" id="RHEA-COMP:14739"/>
        <dbReference type="ChEBI" id="CHEBI:29917"/>
        <dbReference type="ChEBI" id="CHEBI:35235"/>
        <dbReference type="ChEBI" id="CHEBI:57972"/>
        <dbReference type="ChEBI" id="CHEBI:64428"/>
        <dbReference type="EC" id="2.8.1.7"/>
    </reaction>
</comment>
<reference evidence="6 7" key="1">
    <citation type="submission" date="2017-07" db="EMBL/GenBank/DDBJ databases">
        <title>A draft genome sequence of Komagataeibacter sucrofermentans LMG 18788.</title>
        <authorList>
            <person name="Skraban J."/>
            <person name="Cleenwerck I."/>
            <person name="Vandamme P."/>
            <person name="Trcek J."/>
        </authorList>
    </citation>
    <scope>NUCLEOTIDE SEQUENCE [LARGE SCALE GENOMIC DNA]</scope>
    <source>
        <strain evidence="6 7">LMG 18788</strain>
    </source>
</reference>
<dbReference type="Gene3D" id="3.40.640.10">
    <property type="entry name" value="Type I PLP-dependent aspartate aminotransferase-like (Major domain)"/>
    <property type="match status" value="1"/>
</dbReference>
<comment type="caution">
    <text evidence="6">The sequence shown here is derived from an EMBL/GenBank/DDBJ whole genome shotgun (WGS) entry which is preliminary data.</text>
</comment>
<evidence type="ECO:0000256" key="2">
    <source>
        <dbReference type="ARBA" id="ARBA00006490"/>
    </source>
</evidence>
<evidence type="ECO:0000256" key="4">
    <source>
        <dbReference type="ARBA" id="ARBA00050776"/>
    </source>
</evidence>
<organism evidence="6 7">
    <name type="scientific">Komagataeibacter sucrofermentans</name>
    <dbReference type="NCBI Taxonomy" id="1053551"/>
    <lineage>
        <taxon>Bacteria</taxon>
        <taxon>Pseudomonadati</taxon>
        <taxon>Pseudomonadota</taxon>
        <taxon>Alphaproteobacteria</taxon>
        <taxon>Acetobacterales</taxon>
        <taxon>Acetobacteraceae</taxon>
        <taxon>Komagataeibacter</taxon>
    </lineage>
</organism>
<evidence type="ECO:0000256" key="1">
    <source>
        <dbReference type="ARBA" id="ARBA00001933"/>
    </source>
</evidence>
<evidence type="ECO:0000256" key="3">
    <source>
        <dbReference type="ARBA" id="ARBA00022898"/>
    </source>
</evidence>